<dbReference type="AlphaFoldDB" id="A0A0M6WWY7"/>
<keyword evidence="3" id="KW-1185">Reference proteome</keyword>
<evidence type="ECO:0000313" key="3">
    <source>
        <dbReference type="Proteomes" id="UP000049828"/>
    </source>
</evidence>
<dbReference type="Proteomes" id="UP000049828">
    <property type="component" value="Unassembled WGS sequence"/>
</dbReference>
<reference evidence="1" key="2">
    <citation type="submission" date="2015-05" db="EMBL/GenBank/DDBJ databases">
        <authorList>
            <person name="Wang D.B."/>
            <person name="Wang M."/>
        </authorList>
    </citation>
    <scope>NUCLEOTIDE SEQUENCE [LARGE SCALE GENOMIC DNA]</scope>
    <source>
        <strain evidence="1">L1-83</strain>
    </source>
</reference>
<sequence length="113" mass="13180">MDWINSVSNMDNTIYDICIKDSCLIIYIKTWDQKIRQIIFSNYYAFKEKNSMGREIGDILIQTNSILLEELKEDIVNGDGTIDEIAEVKSTIFYDSWNEIILLEVLGENIEFV</sequence>
<dbReference type="EMBL" id="QRHP01000051">
    <property type="protein sequence ID" value="RHF79593.1"/>
    <property type="molecule type" value="Genomic_DNA"/>
</dbReference>
<dbReference type="RefSeq" id="WP_055040259.1">
    <property type="nucleotide sequence ID" value="NZ_CVRS01000100.1"/>
</dbReference>
<proteinExistence type="predicted"/>
<reference evidence="3" key="1">
    <citation type="submission" date="2015-05" db="EMBL/GenBank/DDBJ databases">
        <authorList>
            <consortium name="Pathogen Informatics"/>
        </authorList>
    </citation>
    <scope>NUCLEOTIDE SEQUENCE [LARGE SCALE GENOMIC DNA]</scope>
    <source>
        <strain evidence="3">L1-83</strain>
    </source>
</reference>
<accession>A0A0M6WWY7</accession>
<evidence type="ECO:0000313" key="1">
    <source>
        <dbReference type="EMBL" id="CRL42211.1"/>
    </source>
</evidence>
<dbReference type="OrthoDB" id="3078444at2"/>
<reference evidence="2 4" key="3">
    <citation type="submission" date="2018-08" db="EMBL/GenBank/DDBJ databases">
        <title>A genome reference for cultivated species of the human gut microbiota.</title>
        <authorList>
            <person name="Zou Y."/>
            <person name="Xue W."/>
            <person name="Luo G."/>
        </authorList>
    </citation>
    <scope>NUCLEOTIDE SEQUENCE [LARGE SCALE GENOMIC DNA]</scope>
    <source>
        <strain evidence="2 4">AM23-23AC</strain>
    </source>
</reference>
<evidence type="ECO:0000313" key="2">
    <source>
        <dbReference type="EMBL" id="RHF79593.1"/>
    </source>
</evidence>
<name>A0A0M6WWY7_9FIRM</name>
<evidence type="ECO:0000313" key="4">
    <source>
        <dbReference type="Proteomes" id="UP000283701"/>
    </source>
</evidence>
<organism evidence="1 3">
    <name type="scientific">Roseburia inulinivorans</name>
    <dbReference type="NCBI Taxonomy" id="360807"/>
    <lineage>
        <taxon>Bacteria</taxon>
        <taxon>Bacillati</taxon>
        <taxon>Bacillota</taxon>
        <taxon>Clostridia</taxon>
        <taxon>Lachnospirales</taxon>
        <taxon>Lachnospiraceae</taxon>
        <taxon>Roseburia</taxon>
    </lineage>
</organism>
<dbReference type="EMBL" id="CVRS01000100">
    <property type="protein sequence ID" value="CRL42211.1"/>
    <property type="molecule type" value="Genomic_DNA"/>
</dbReference>
<gene>
    <name evidence="2" type="ORF">DW654_17630</name>
    <name evidence="1" type="ORF">RIL183_31081</name>
</gene>
<dbReference type="Proteomes" id="UP000283701">
    <property type="component" value="Unassembled WGS sequence"/>
</dbReference>
<protein>
    <submittedName>
        <fullName evidence="1">Uncharacterized protein</fullName>
    </submittedName>
</protein>